<dbReference type="eggNOG" id="KOG0192">
    <property type="taxonomic scope" value="Eukaryota"/>
</dbReference>
<keyword evidence="1" id="KW-0067">ATP-binding</keyword>
<proteinExistence type="predicted"/>
<dbReference type="PROSITE" id="PS50011">
    <property type="entry name" value="PROTEIN_KINASE_DOM"/>
    <property type="match status" value="1"/>
</dbReference>
<dbReference type="HOGENOM" id="CLU_1108044_0_0_1"/>
<dbReference type="InterPro" id="IPR001245">
    <property type="entry name" value="Ser-Thr/Tyr_kinase_cat_dom"/>
</dbReference>
<evidence type="ECO:0000259" key="2">
    <source>
        <dbReference type="PROSITE" id="PS50011"/>
    </source>
</evidence>
<dbReference type="KEGG" id="dpx:DAPPUDRAFT_336379"/>
<dbReference type="Gene3D" id="1.10.510.10">
    <property type="entry name" value="Transferase(Phosphotransferase) domain 1"/>
    <property type="match status" value="1"/>
</dbReference>
<dbReference type="PROSITE" id="PS00107">
    <property type="entry name" value="PROTEIN_KINASE_ATP"/>
    <property type="match status" value="1"/>
</dbReference>
<dbReference type="InParanoid" id="E9HZK4"/>
<dbReference type="SUPFAM" id="SSF56112">
    <property type="entry name" value="Protein kinase-like (PK-like)"/>
    <property type="match status" value="1"/>
</dbReference>
<dbReference type="Proteomes" id="UP000000305">
    <property type="component" value="Unassembled WGS sequence"/>
</dbReference>
<evidence type="ECO:0000313" key="4">
    <source>
        <dbReference type="Proteomes" id="UP000000305"/>
    </source>
</evidence>
<name>E9HZK4_DAPPU</name>
<dbReference type="EMBL" id="GL733363">
    <property type="protein sequence ID" value="EFX62827.1"/>
    <property type="molecule type" value="Genomic_DNA"/>
</dbReference>
<dbReference type="PANTHER" id="PTHR47975">
    <property type="entry name" value="S-LOCUS LECTIN KINASE FAMILY PROTEIN"/>
    <property type="match status" value="1"/>
</dbReference>
<keyword evidence="4" id="KW-1185">Reference proteome</keyword>
<dbReference type="Pfam" id="PF07714">
    <property type="entry name" value="PK_Tyr_Ser-Thr"/>
    <property type="match status" value="1"/>
</dbReference>
<organism evidence="3 4">
    <name type="scientific">Daphnia pulex</name>
    <name type="common">Water flea</name>
    <dbReference type="NCBI Taxonomy" id="6669"/>
    <lineage>
        <taxon>Eukaryota</taxon>
        <taxon>Metazoa</taxon>
        <taxon>Ecdysozoa</taxon>
        <taxon>Arthropoda</taxon>
        <taxon>Crustacea</taxon>
        <taxon>Branchiopoda</taxon>
        <taxon>Diplostraca</taxon>
        <taxon>Cladocera</taxon>
        <taxon>Anomopoda</taxon>
        <taxon>Daphniidae</taxon>
        <taxon>Daphnia</taxon>
    </lineage>
</organism>
<evidence type="ECO:0000313" key="3">
    <source>
        <dbReference type="EMBL" id="EFX62827.1"/>
    </source>
</evidence>
<dbReference type="InterPro" id="IPR000719">
    <property type="entry name" value="Prot_kinase_dom"/>
</dbReference>
<dbReference type="GO" id="GO:0004672">
    <property type="term" value="F:protein kinase activity"/>
    <property type="evidence" value="ECO:0007669"/>
    <property type="project" value="InterPro"/>
</dbReference>
<keyword evidence="1" id="KW-0547">Nucleotide-binding</keyword>
<reference evidence="3 4" key="1">
    <citation type="journal article" date="2011" name="Science">
        <title>The ecoresponsive genome of Daphnia pulex.</title>
        <authorList>
            <person name="Colbourne J.K."/>
            <person name="Pfrender M.E."/>
            <person name="Gilbert D."/>
            <person name="Thomas W.K."/>
            <person name="Tucker A."/>
            <person name="Oakley T.H."/>
            <person name="Tokishita S."/>
            <person name="Aerts A."/>
            <person name="Arnold G.J."/>
            <person name="Basu M.K."/>
            <person name="Bauer D.J."/>
            <person name="Caceres C.E."/>
            <person name="Carmel L."/>
            <person name="Casola C."/>
            <person name="Choi J.H."/>
            <person name="Detter J.C."/>
            <person name="Dong Q."/>
            <person name="Dusheyko S."/>
            <person name="Eads B.D."/>
            <person name="Frohlich T."/>
            <person name="Geiler-Samerotte K.A."/>
            <person name="Gerlach D."/>
            <person name="Hatcher P."/>
            <person name="Jogdeo S."/>
            <person name="Krijgsveld J."/>
            <person name="Kriventseva E.V."/>
            <person name="Kultz D."/>
            <person name="Laforsch C."/>
            <person name="Lindquist E."/>
            <person name="Lopez J."/>
            <person name="Manak J.R."/>
            <person name="Muller J."/>
            <person name="Pangilinan J."/>
            <person name="Patwardhan R.P."/>
            <person name="Pitluck S."/>
            <person name="Pritham E.J."/>
            <person name="Rechtsteiner A."/>
            <person name="Rho M."/>
            <person name="Rogozin I.B."/>
            <person name="Sakarya O."/>
            <person name="Salamov A."/>
            <person name="Schaack S."/>
            <person name="Shapiro H."/>
            <person name="Shiga Y."/>
            <person name="Skalitzky C."/>
            <person name="Smith Z."/>
            <person name="Souvorov A."/>
            <person name="Sung W."/>
            <person name="Tang Z."/>
            <person name="Tsuchiya D."/>
            <person name="Tu H."/>
            <person name="Vos H."/>
            <person name="Wang M."/>
            <person name="Wolf Y.I."/>
            <person name="Yamagata H."/>
            <person name="Yamada T."/>
            <person name="Ye Y."/>
            <person name="Shaw J.R."/>
            <person name="Andrews J."/>
            <person name="Crease T.J."/>
            <person name="Tang H."/>
            <person name="Lucas S.M."/>
            <person name="Robertson H.M."/>
            <person name="Bork P."/>
            <person name="Koonin E.V."/>
            <person name="Zdobnov E.M."/>
            <person name="Grigoriev I.V."/>
            <person name="Lynch M."/>
            <person name="Boore J.L."/>
        </authorList>
    </citation>
    <scope>NUCLEOTIDE SEQUENCE [LARGE SCALE GENOMIC DNA]</scope>
</reference>
<dbReference type="OrthoDB" id="8891264at2759"/>
<dbReference type="GO" id="GO:0005524">
    <property type="term" value="F:ATP binding"/>
    <property type="evidence" value="ECO:0007669"/>
    <property type="project" value="UniProtKB-UniRule"/>
</dbReference>
<accession>E9HZK4</accession>
<dbReference type="InterPro" id="IPR011009">
    <property type="entry name" value="Kinase-like_dom_sf"/>
</dbReference>
<feature type="domain" description="Protein kinase" evidence="2">
    <location>
        <begin position="103"/>
        <end position="251"/>
    </location>
</feature>
<feature type="binding site" evidence="1">
    <location>
        <position position="130"/>
    </location>
    <ligand>
        <name>ATP</name>
        <dbReference type="ChEBI" id="CHEBI:30616"/>
    </ligand>
</feature>
<dbReference type="InterPro" id="IPR017441">
    <property type="entry name" value="Protein_kinase_ATP_BS"/>
</dbReference>
<gene>
    <name evidence="3" type="ORF">DAPPUDRAFT_336379</name>
</gene>
<evidence type="ECO:0000256" key="1">
    <source>
        <dbReference type="PROSITE-ProRule" id="PRU10141"/>
    </source>
</evidence>
<dbReference type="AlphaFoldDB" id="E9HZK4"/>
<sequence>MLELQKKIQELEISLQEAKDKQVVPPSGIKSQQVVIDKSISAAISTGARSRTLCVPKKNPSTSSCVSSKILNEIDLLHVRLSNVIASTGAVVVNRHRIGKITDNYQEPIGRGEFGQVFKGTWHGRKAAVKEIRSPWRCSTVVEARSFAKMIQREVEAFSAVQNRNIIGLLGLCMDNGSSDGETSIRVSLIFEFANGGTLFDYLFGGQAKNSKFKLDVNQMMLIARHLTARLSIHCIPLSRSRAVQLWSTVT</sequence>
<dbReference type="STRING" id="6669.E9HZK4"/>
<dbReference type="PhylomeDB" id="E9HZK4"/>
<protein>
    <recommendedName>
        <fullName evidence="2">Protein kinase domain-containing protein</fullName>
    </recommendedName>
</protein>
<dbReference type="PANTHER" id="PTHR47975:SF59">
    <property type="entry name" value="PROTEIN KINASE DOMAIN-CONTAINING PROTEIN"/>
    <property type="match status" value="1"/>
</dbReference>